<protein>
    <submittedName>
        <fullName evidence="2">Uncharacterized protein</fullName>
    </submittedName>
</protein>
<reference evidence="2 3" key="1">
    <citation type="submission" date="2019-03" db="EMBL/GenBank/DDBJ databases">
        <title>Single cell metagenomics reveals metabolic interactions within the superorganism composed of flagellate Streblomastix strix and complex community of Bacteroidetes bacteria on its surface.</title>
        <authorList>
            <person name="Treitli S.C."/>
            <person name="Kolisko M."/>
            <person name="Husnik F."/>
            <person name="Keeling P."/>
            <person name="Hampl V."/>
        </authorList>
    </citation>
    <scope>NUCLEOTIDE SEQUENCE [LARGE SCALE GENOMIC DNA]</scope>
    <source>
        <strain evidence="2">ST1C</strain>
    </source>
</reference>
<evidence type="ECO:0000313" key="2">
    <source>
        <dbReference type="EMBL" id="KAA6385587.1"/>
    </source>
</evidence>
<dbReference type="Proteomes" id="UP000324800">
    <property type="component" value="Unassembled WGS sequence"/>
</dbReference>
<comment type="caution">
    <text evidence="2">The sequence shown here is derived from an EMBL/GenBank/DDBJ whole genome shotgun (WGS) entry which is preliminary data.</text>
</comment>
<name>A0A5J4VSN0_9EUKA</name>
<dbReference type="EMBL" id="SNRW01005201">
    <property type="protein sequence ID" value="KAA6385587.1"/>
    <property type="molecule type" value="Genomic_DNA"/>
</dbReference>
<dbReference type="AlphaFoldDB" id="A0A5J4VSN0"/>
<organism evidence="2 3">
    <name type="scientific">Streblomastix strix</name>
    <dbReference type="NCBI Taxonomy" id="222440"/>
    <lineage>
        <taxon>Eukaryota</taxon>
        <taxon>Metamonada</taxon>
        <taxon>Preaxostyla</taxon>
        <taxon>Oxymonadida</taxon>
        <taxon>Streblomastigidae</taxon>
        <taxon>Streblomastix</taxon>
    </lineage>
</organism>
<feature type="region of interest" description="Disordered" evidence="1">
    <location>
        <begin position="74"/>
        <end position="111"/>
    </location>
</feature>
<proteinExistence type="predicted"/>
<feature type="compositionally biased region" description="Basic residues" evidence="1">
    <location>
        <begin position="98"/>
        <end position="111"/>
    </location>
</feature>
<sequence>MQTIKNALAVQAIFEKGKQAVTEKFLNTFELLGEATTQAQQLRNQNIGYKIDRFSYRNQPSTAALSLNDKKIMKEDRSISQHRRRGRDRSFSRSWGLSRRRGSYRRGKNKKKQFSLAAAVQNAAFVVQCT</sequence>
<evidence type="ECO:0000313" key="3">
    <source>
        <dbReference type="Proteomes" id="UP000324800"/>
    </source>
</evidence>
<gene>
    <name evidence="2" type="ORF">EZS28_018887</name>
</gene>
<accession>A0A5J4VSN0</accession>
<evidence type="ECO:0000256" key="1">
    <source>
        <dbReference type="SAM" id="MobiDB-lite"/>
    </source>
</evidence>